<comment type="caution">
    <text evidence="7">The sequence shown here is derived from an EMBL/GenBank/DDBJ whole genome shotgun (WGS) entry which is preliminary data.</text>
</comment>
<dbReference type="InterPro" id="IPR007274">
    <property type="entry name" value="Cop_transporter"/>
</dbReference>
<dbReference type="AlphaFoldDB" id="A0A1V9Z435"/>
<dbReference type="InterPro" id="IPR036163">
    <property type="entry name" value="HMA_dom_sf"/>
</dbReference>
<feature type="transmembrane region" description="Helical" evidence="5">
    <location>
        <begin position="245"/>
        <end position="263"/>
    </location>
</feature>
<protein>
    <recommendedName>
        <fullName evidence="5">Copper transport protein</fullName>
    </recommendedName>
</protein>
<gene>
    <name evidence="7" type="ORF">ACHHYP_03231</name>
</gene>
<evidence type="ECO:0000256" key="3">
    <source>
        <dbReference type="ARBA" id="ARBA00022989"/>
    </source>
</evidence>
<name>A0A1V9Z435_ACHHY</name>
<keyword evidence="2 5" id="KW-0812">Transmembrane</keyword>
<dbReference type="GO" id="GO:0005886">
    <property type="term" value="C:plasma membrane"/>
    <property type="evidence" value="ECO:0007669"/>
    <property type="project" value="TreeGrafter"/>
</dbReference>
<organism evidence="7 8">
    <name type="scientific">Achlya hypogyna</name>
    <name type="common">Oomycete</name>
    <name type="synonym">Protoachlya hypogyna</name>
    <dbReference type="NCBI Taxonomy" id="1202772"/>
    <lineage>
        <taxon>Eukaryota</taxon>
        <taxon>Sar</taxon>
        <taxon>Stramenopiles</taxon>
        <taxon>Oomycota</taxon>
        <taxon>Saprolegniomycetes</taxon>
        <taxon>Saprolegniales</taxon>
        <taxon>Achlyaceae</taxon>
        <taxon>Achlya</taxon>
    </lineage>
</organism>
<feature type="transmembrane region" description="Helical" evidence="5">
    <location>
        <begin position="284"/>
        <end position="304"/>
    </location>
</feature>
<dbReference type="GO" id="GO:0005375">
    <property type="term" value="F:copper ion transmembrane transporter activity"/>
    <property type="evidence" value="ECO:0007669"/>
    <property type="project" value="UniProtKB-UniRule"/>
</dbReference>
<evidence type="ECO:0000256" key="5">
    <source>
        <dbReference type="RuleBase" id="RU367022"/>
    </source>
</evidence>
<evidence type="ECO:0000256" key="2">
    <source>
        <dbReference type="ARBA" id="ARBA00022692"/>
    </source>
</evidence>
<dbReference type="EMBL" id="JNBR01000443">
    <property type="protein sequence ID" value="OQR92764.1"/>
    <property type="molecule type" value="Genomic_DNA"/>
</dbReference>
<reference evidence="7 8" key="1">
    <citation type="journal article" date="2014" name="Genome Biol. Evol.">
        <title>The secreted proteins of Achlya hypogyna and Thraustotheca clavata identify the ancestral oomycete secretome and reveal gene acquisitions by horizontal gene transfer.</title>
        <authorList>
            <person name="Misner I."/>
            <person name="Blouin N."/>
            <person name="Leonard G."/>
            <person name="Richards T.A."/>
            <person name="Lane C.E."/>
        </authorList>
    </citation>
    <scope>NUCLEOTIDE SEQUENCE [LARGE SCALE GENOMIC DNA]</scope>
    <source>
        <strain evidence="7 8">ATCC 48635</strain>
    </source>
</reference>
<evidence type="ECO:0000256" key="6">
    <source>
        <dbReference type="SAM" id="SignalP"/>
    </source>
</evidence>
<dbReference type="OrthoDB" id="161814at2759"/>
<keyword evidence="3 5" id="KW-1133">Transmembrane helix</keyword>
<dbReference type="PANTHER" id="PTHR12483:SF27">
    <property type="entry name" value="COPPER TRANSPORT PROTEIN CTR1"/>
    <property type="match status" value="1"/>
</dbReference>
<keyword evidence="6" id="KW-0732">Signal</keyword>
<dbReference type="Gene3D" id="3.30.70.100">
    <property type="match status" value="1"/>
</dbReference>
<dbReference type="CDD" id="cd00371">
    <property type="entry name" value="HMA"/>
    <property type="match status" value="1"/>
</dbReference>
<dbReference type="Pfam" id="PF04145">
    <property type="entry name" value="Ctr"/>
    <property type="match status" value="1"/>
</dbReference>
<feature type="chain" id="PRO_5012144832" description="Copper transport protein" evidence="6">
    <location>
        <begin position="24"/>
        <end position="428"/>
    </location>
</feature>
<evidence type="ECO:0000256" key="1">
    <source>
        <dbReference type="ARBA" id="ARBA00004141"/>
    </source>
</evidence>
<dbReference type="PANTHER" id="PTHR12483">
    <property type="entry name" value="SOLUTE CARRIER FAMILY 31 COPPER TRANSPORTERS"/>
    <property type="match status" value="1"/>
</dbReference>
<keyword evidence="5" id="KW-0813">Transport</keyword>
<keyword evidence="5" id="KW-0406">Ion transport</keyword>
<dbReference type="InterPro" id="IPR006121">
    <property type="entry name" value="HMA_dom"/>
</dbReference>
<feature type="signal peptide" evidence="6">
    <location>
        <begin position="1"/>
        <end position="23"/>
    </location>
</feature>
<keyword evidence="4 5" id="KW-0472">Membrane</keyword>
<accession>A0A1V9Z435</accession>
<proteinExistence type="inferred from homology"/>
<dbReference type="Proteomes" id="UP000243579">
    <property type="component" value="Unassembled WGS sequence"/>
</dbReference>
<comment type="subcellular location">
    <subcellularLocation>
        <location evidence="1 5">Membrane</location>
        <topology evidence="1 5">Multi-pass membrane protein</topology>
    </subcellularLocation>
</comment>
<evidence type="ECO:0000256" key="4">
    <source>
        <dbReference type="ARBA" id="ARBA00023136"/>
    </source>
</evidence>
<keyword evidence="8" id="KW-1185">Reference proteome</keyword>
<keyword evidence="5" id="KW-0186">Copper</keyword>
<evidence type="ECO:0000313" key="8">
    <source>
        <dbReference type="Proteomes" id="UP000243579"/>
    </source>
</evidence>
<sequence length="428" mass="45930">MSLRRLVAAAGACLLMAMPGADAHGAHAHAHAHAAGVNDDKRCPSCNMVAKDANFTWYTELNHGQKIYTCAMNTGLDYKEGEKAFSHPALVGATLHDLANSTTTCSNACPECDDPSTVVKDPNSGAVVTSASFSYICLKRGQKIYFTSDANKQVFLLGLAASPYFGVQNMSCGGAVCPDQYQVPPASVPAVTTAPSTPATAALVTDSEPFCTGASVMFSGFQTTVHGTCVKLFFQPWVLNSGVKYAFGFLGVFALPLLNEYLVRTRERLRQQLRKRAGNKRLHKLVLTVLYMMQMTLAYLAMLVVMIYDTGLFIALIFGFGAGFLFFKVDKQTAAAATGDMAAPWRFQDFKSLSILHAPGMMCLANCGATVTRALEAADGVHRVYVDIADKCIYVSGGTPGKVLVETLENVGFEATLLHEPVRISGEP</sequence>
<evidence type="ECO:0000313" key="7">
    <source>
        <dbReference type="EMBL" id="OQR92764.1"/>
    </source>
</evidence>
<dbReference type="GO" id="GO:0046872">
    <property type="term" value="F:metal ion binding"/>
    <property type="evidence" value="ECO:0007669"/>
    <property type="project" value="InterPro"/>
</dbReference>
<feature type="transmembrane region" description="Helical" evidence="5">
    <location>
        <begin position="310"/>
        <end position="327"/>
    </location>
</feature>
<keyword evidence="5" id="KW-0187">Copper transport</keyword>
<dbReference type="SUPFAM" id="SSF55008">
    <property type="entry name" value="HMA, heavy metal-associated domain"/>
    <property type="match status" value="1"/>
</dbReference>
<comment type="similarity">
    <text evidence="5">Belongs to the copper transporter (Ctr) (TC 1.A.56) family. SLC31A subfamily.</text>
</comment>